<name>A0AA39VR61_ACESA</name>
<evidence type="ECO:0000256" key="6">
    <source>
        <dbReference type="ARBA" id="ARBA00022741"/>
    </source>
</evidence>
<evidence type="ECO:0000259" key="12">
    <source>
        <dbReference type="Pfam" id="PF00365"/>
    </source>
</evidence>
<dbReference type="EMBL" id="JAUESC010000004">
    <property type="protein sequence ID" value="KAK0595524.1"/>
    <property type="molecule type" value="Genomic_DNA"/>
</dbReference>
<dbReference type="FunFam" id="3.40.50.450:FF:000002">
    <property type="entry name" value="ATP-dependent 6-phosphofructokinase"/>
    <property type="match status" value="1"/>
</dbReference>
<keyword evidence="9" id="KW-0460">Magnesium</keyword>
<evidence type="ECO:0000256" key="5">
    <source>
        <dbReference type="ARBA" id="ARBA00022723"/>
    </source>
</evidence>
<proteinExistence type="predicted"/>
<evidence type="ECO:0000313" key="14">
    <source>
        <dbReference type="Proteomes" id="UP001168877"/>
    </source>
</evidence>
<keyword evidence="8" id="KW-0067">ATP-binding</keyword>
<dbReference type="InterPro" id="IPR035966">
    <property type="entry name" value="PKF_sf"/>
</dbReference>
<keyword evidence="7" id="KW-0418">Kinase</keyword>
<dbReference type="PANTHER" id="PTHR45770">
    <property type="entry name" value="ATP-DEPENDENT 6-PHOSPHOFRUCTOKINASE 1"/>
    <property type="match status" value="1"/>
</dbReference>
<evidence type="ECO:0000256" key="2">
    <source>
        <dbReference type="ARBA" id="ARBA00002659"/>
    </source>
</evidence>
<keyword evidence="6" id="KW-0547">Nucleotide-binding</keyword>
<comment type="catalytic activity">
    <reaction evidence="11">
        <text>beta-D-fructose 6-phosphate + ATP = beta-D-fructose 1,6-bisphosphate + ADP + H(+)</text>
        <dbReference type="Rhea" id="RHEA:16109"/>
        <dbReference type="ChEBI" id="CHEBI:15378"/>
        <dbReference type="ChEBI" id="CHEBI:30616"/>
        <dbReference type="ChEBI" id="CHEBI:32966"/>
        <dbReference type="ChEBI" id="CHEBI:57634"/>
        <dbReference type="ChEBI" id="CHEBI:456216"/>
        <dbReference type="EC" id="2.7.1.11"/>
    </reaction>
</comment>
<feature type="domain" description="Phosphofructokinase" evidence="12">
    <location>
        <begin position="95"/>
        <end position="267"/>
    </location>
</feature>
<keyword evidence="10" id="KW-0324">Glycolysis</keyword>
<dbReference type="InterPro" id="IPR050929">
    <property type="entry name" value="PFKA"/>
</dbReference>
<keyword evidence="5" id="KW-0479">Metal-binding</keyword>
<evidence type="ECO:0000256" key="3">
    <source>
        <dbReference type="ARBA" id="ARBA00022533"/>
    </source>
</evidence>
<dbReference type="Pfam" id="PF00365">
    <property type="entry name" value="PFK"/>
    <property type="match status" value="1"/>
</dbReference>
<evidence type="ECO:0000256" key="9">
    <source>
        <dbReference type="ARBA" id="ARBA00022842"/>
    </source>
</evidence>
<sequence>MDSTISSSASLSIPKFRCFDPTYAYSPTAANHRRSFSNFSPTFKSSSRVNMVDIENYERKIVTGDAGYVLEDVPHLSDYIPDLPVYFESNEVYACIVTCGGLCPGLNTVIREIVCGLHYMYGVNNVLGIEGGYRGFYARNTIPLTPKVVNDIHKRGGTILGTSRGGHDTSKIVDSIQDRGINQVYIIGGDGTQKGASVIFEEIRRRGLKVAVAGIPKTIDNDIPVIDKSFGFDTAVEEAQRAINAAHVESESFDNCIGVVKLMGRYSEGTGQDLLTECMHTMDQQDALGNKLLQDVDLQIY</sequence>
<comment type="caution">
    <text evidence="13">The sequence shown here is derived from an EMBL/GenBank/DDBJ whole genome shotgun (WGS) entry which is preliminary data.</text>
</comment>
<evidence type="ECO:0000256" key="8">
    <source>
        <dbReference type="ARBA" id="ARBA00022840"/>
    </source>
</evidence>
<gene>
    <name evidence="13" type="ORF">LWI29_007480</name>
</gene>
<dbReference type="GO" id="GO:0046872">
    <property type="term" value="F:metal ion binding"/>
    <property type="evidence" value="ECO:0007669"/>
    <property type="project" value="UniProtKB-KW"/>
</dbReference>
<protein>
    <recommendedName>
        <fullName evidence="12">Phosphofructokinase domain-containing protein</fullName>
    </recommendedName>
</protein>
<keyword evidence="3" id="KW-0021">Allosteric enzyme</keyword>
<evidence type="ECO:0000256" key="7">
    <source>
        <dbReference type="ARBA" id="ARBA00022777"/>
    </source>
</evidence>
<keyword evidence="14" id="KW-1185">Reference proteome</keyword>
<evidence type="ECO:0000256" key="4">
    <source>
        <dbReference type="ARBA" id="ARBA00022679"/>
    </source>
</evidence>
<dbReference type="InterPro" id="IPR000023">
    <property type="entry name" value="Phosphofructokinase_dom"/>
</dbReference>
<reference evidence="13" key="1">
    <citation type="journal article" date="2022" name="Plant J.">
        <title>Strategies of tolerance reflected in two North American maple genomes.</title>
        <authorList>
            <person name="McEvoy S.L."/>
            <person name="Sezen U.U."/>
            <person name="Trouern-Trend A."/>
            <person name="McMahon S.M."/>
            <person name="Schaberg P.G."/>
            <person name="Yang J."/>
            <person name="Wegrzyn J.L."/>
            <person name="Swenson N.G."/>
        </authorList>
    </citation>
    <scope>NUCLEOTIDE SEQUENCE</scope>
    <source>
        <strain evidence="13">NS2018</strain>
    </source>
</reference>
<evidence type="ECO:0000256" key="1">
    <source>
        <dbReference type="ARBA" id="ARBA00001946"/>
    </source>
</evidence>
<dbReference type="Proteomes" id="UP001168877">
    <property type="component" value="Unassembled WGS sequence"/>
</dbReference>
<dbReference type="PRINTS" id="PR00476">
    <property type="entry name" value="PHFRCTKINASE"/>
</dbReference>
<dbReference type="Gene3D" id="3.40.50.450">
    <property type="match status" value="1"/>
</dbReference>
<evidence type="ECO:0000313" key="13">
    <source>
        <dbReference type="EMBL" id="KAK0595524.1"/>
    </source>
</evidence>
<organism evidence="13 14">
    <name type="scientific">Acer saccharum</name>
    <name type="common">Sugar maple</name>
    <dbReference type="NCBI Taxonomy" id="4024"/>
    <lineage>
        <taxon>Eukaryota</taxon>
        <taxon>Viridiplantae</taxon>
        <taxon>Streptophyta</taxon>
        <taxon>Embryophyta</taxon>
        <taxon>Tracheophyta</taxon>
        <taxon>Spermatophyta</taxon>
        <taxon>Magnoliopsida</taxon>
        <taxon>eudicotyledons</taxon>
        <taxon>Gunneridae</taxon>
        <taxon>Pentapetalae</taxon>
        <taxon>rosids</taxon>
        <taxon>malvids</taxon>
        <taxon>Sapindales</taxon>
        <taxon>Sapindaceae</taxon>
        <taxon>Hippocastanoideae</taxon>
        <taxon>Acereae</taxon>
        <taxon>Acer</taxon>
    </lineage>
</organism>
<evidence type="ECO:0000256" key="10">
    <source>
        <dbReference type="ARBA" id="ARBA00023152"/>
    </source>
</evidence>
<comment type="function">
    <text evidence="2">Catalyzes the phosphorylation of D-fructose 6-phosphate to fructose 1,6-bisphosphate by ATP, the first committing step of glycolysis.</text>
</comment>
<dbReference type="SUPFAM" id="SSF53784">
    <property type="entry name" value="Phosphofructokinase"/>
    <property type="match status" value="1"/>
</dbReference>
<comment type="cofactor">
    <cofactor evidence="1">
        <name>Mg(2+)</name>
        <dbReference type="ChEBI" id="CHEBI:18420"/>
    </cofactor>
</comment>
<accession>A0AA39VR61</accession>
<dbReference type="GO" id="GO:0006002">
    <property type="term" value="P:fructose 6-phosphate metabolic process"/>
    <property type="evidence" value="ECO:0007669"/>
    <property type="project" value="InterPro"/>
</dbReference>
<keyword evidence="4" id="KW-0808">Transferase</keyword>
<dbReference type="GO" id="GO:0003872">
    <property type="term" value="F:6-phosphofructokinase activity"/>
    <property type="evidence" value="ECO:0007669"/>
    <property type="project" value="UniProtKB-EC"/>
</dbReference>
<reference evidence="13" key="2">
    <citation type="submission" date="2023-06" db="EMBL/GenBank/DDBJ databases">
        <authorList>
            <person name="Swenson N.G."/>
            <person name="Wegrzyn J.L."/>
            <person name="Mcevoy S.L."/>
        </authorList>
    </citation>
    <scope>NUCLEOTIDE SEQUENCE</scope>
    <source>
        <strain evidence="13">NS2018</strain>
        <tissue evidence="13">Leaf</tissue>
    </source>
</reference>
<evidence type="ECO:0000256" key="11">
    <source>
        <dbReference type="ARBA" id="ARBA00048070"/>
    </source>
</evidence>
<dbReference type="GO" id="GO:0005737">
    <property type="term" value="C:cytoplasm"/>
    <property type="evidence" value="ECO:0007669"/>
    <property type="project" value="UniProtKB-ARBA"/>
</dbReference>
<dbReference type="InterPro" id="IPR022953">
    <property type="entry name" value="ATP_PFK"/>
</dbReference>
<dbReference type="AlphaFoldDB" id="A0AA39VR61"/>
<dbReference type="GO" id="GO:0005524">
    <property type="term" value="F:ATP binding"/>
    <property type="evidence" value="ECO:0007669"/>
    <property type="project" value="UniProtKB-KW"/>
</dbReference>